<evidence type="ECO:0000313" key="3">
    <source>
        <dbReference type="EMBL" id="WOX31078.1"/>
    </source>
</evidence>
<name>A0A8I2H9R7_9GAMM</name>
<accession>A0A8I2H9R7</accession>
<keyword evidence="5" id="KW-1185">Reference proteome</keyword>
<dbReference type="AlphaFoldDB" id="A0A8I2H9R7"/>
<dbReference type="EMBL" id="WEIA01000010">
    <property type="protein sequence ID" value="NLR22741.1"/>
    <property type="molecule type" value="Genomic_DNA"/>
</dbReference>
<reference evidence="3 5" key="2">
    <citation type="submission" date="2023-10" db="EMBL/GenBank/DDBJ databases">
        <title>To unveil natural product biosynthetic capacity in Pseudoalteromonas.</title>
        <authorList>
            <person name="Wang J."/>
        </authorList>
    </citation>
    <scope>NUCLEOTIDE SEQUENCE [LARGE SCALE GENOMIC DNA]</scope>
    <source>
        <strain evidence="3 5">DSM 15914</strain>
    </source>
</reference>
<dbReference type="SUPFAM" id="SSF54427">
    <property type="entry name" value="NTF2-like"/>
    <property type="match status" value="1"/>
</dbReference>
<reference evidence="2" key="1">
    <citation type="submission" date="2019-10" db="EMBL/GenBank/DDBJ databases">
        <authorList>
            <person name="Paulsen S."/>
        </authorList>
    </citation>
    <scope>NUCLEOTIDE SEQUENCE</scope>
    <source>
        <strain evidence="2">LMG 19692</strain>
    </source>
</reference>
<protein>
    <submittedName>
        <fullName evidence="3">Nuclear transport factor 2 family protein</fullName>
    </submittedName>
</protein>
<evidence type="ECO:0000313" key="4">
    <source>
        <dbReference type="Proteomes" id="UP000646877"/>
    </source>
</evidence>
<evidence type="ECO:0000313" key="2">
    <source>
        <dbReference type="EMBL" id="NLR22741.1"/>
    </source>
</evidence>
<dbReference type="Proteomes" id="UP000646877">
    <property type="component" value="Unassembled WGS sequence"/>
</dbReference>
<dbReference type="InterPro" id="IPR037401">
    <property type="entry name" value="SnoaL-like"/>
</dbReference>
<dbReference type="Proteomes" id="UP001304419">
    <property type="component" value="Chromosome 2"/>
</dbReference>
<dbReference type="RefSeq" id="WP_039491720.1">
    <property type="nucleotide sequence ID" value="NZ_CBCSDF010000009.1"/>
</dbReference>
<dbReference type="InterPro" id="IPR032710">
    <property type="entry name" value="NTF2-like_dom_sf"/>
</dbReference>
<dbReference type="Pfam" id="PF13577">
    <property type="entry name" value="SnoaL_4"/>
    <property type="match status" value="1"/>
</dbReference>
<sequence length="157" mass="17745">MKSYFLLVAAACVMSGCMTTNPSSNQRLCETTLHNYIKYRDSGLAQEYQSVFTKDATFSIPALNINITGAEEITIRQQQAIKTTKSMHMITSADIQPIEANKFSANSYFVLYQQPKSQSDAPITVFNGVYEDELKVIDGRCLINHRLVNVIKKEIWH</sequence>
<evidence type="ECO:0000313" key="5">
    <source>
        <dbReference type="Proteomes" id="UP001304419"/>
    </source>
</evidence>
<organism evidence="2 4">
    <name type="scientific">Pseudoalteromonas maricaloris</name>
    <dbReference type="NCBI Taxonomy" id="184924"/>
    <lineage>
        <taxon>Bacteria</taxon>
        <taxon>Pseudomonadati</taxon>
        <taxon>Pseudomonadota</taxon>
        <taxon>Gammaproteobacteria</taxon>
        <taxon>Alteromonadales</taxon>
        <taxon>Pseudoalteromonadaceae</taxon>
        <taxon>Pseudoalteromonas</taxon>
    </lineage>
</organism>
<feature type="domain" description="SnoaL-like" evidence="1">
    <location>
        <begin position="32"/>
        <end position="146"/>
    </location>
</feature>
<dbReference type="PROSITE" id="PS51257">
    <property type="entry name" value="PROKAR_LIPOPROTEIN"/>
    <property type="match status" value="1"/>
</dbReference>
<proteinExistence type="predicted"/>
<dbReference type="EMBL" id="CP137579">
    <property type="protein sequence ID" value="WOX31078.1"/>
    <property type="molecule type" value="Genomic_DNA"/>
</dbReference>
<gene>
    <name evidence="2" type="ORF">F9Y85_15810</name>
    <name evidence="3" type="ORF">R5H13_19220</name>
</gene>
<evidence type="ECO:0000259" key="1">
    <source>
        <dbReference type="Pfam" id="PF13577"/>
    </source>
</evidence>
<dbReference type="Gene3D" id="3.10.450.50">
    <property type="match status" value="1"/>
</dbReference>